<sequence length="384" mass="40500">MPIPANARVERRPVLPGTWIPGRAVSGGRPSGHRGGRPGRTSRPARLNGIASPMMSRPGGGRSGAGLPRMPPRTAAGWSFDAPAVPWAAEQQDNASDAGDAEDRSEERPRRAPVRSGAAATSNTNSDDNGDDASAADTEEDNSLLRRSTPADAASTGSGAITQEQLVELASQKAKTTPRQVDIRASDRDNLVGLRQPMPLPDAWIKMNRLSPERVRKTEAKLRRVIKDVNQLANYLSPASLLERIASGDLLAPMKLLGDTVKQALHLVTDITQDVLLVGDVLNGTSDALSHVVDVATAATTIQPADRPANASTQQHSEQGENTTTTTSTMTSCTPTPPETIALIAGSVHTSRPRTSCACGRLDAARIHCVRAAGALARCVLTRA</sequence>
<feature type="compositionally biased region" description="Low complexity" evidence="1">
    <location>
        <begin position="323"/>
        <end position="334"/>
    </location>
</feature>
<evidence type="ECO:0000256" key="1">
    <source>
        <dbReference type="SAM" id="MobiDB-lite"/>
    </source>
</evidence>
<reference evidence="3" key="1">
    <citation type="journal article" date="2018" name="Nat. Microbiol.">
        <title>Leveraging single-cell genomics to expand the fungal tree of life.</title>
        <authorList>
            <person name="Ahrendt S.R."/>
            <person name="Quandt C.A."/>
            <person name="Ciobanu D."/>
            <person name="Clum A."/>
            <person name="Salamov A."/>
            <person name="Andreopoulos B."/>
            <person name="Cheng J.F."/>
            <person name="Woyke T."/>
            <person name="Pelin A."/>
            <person name="Henrissat B."/>
            <person name="Reynolds N.K."/>
            <person name="Benny G.L."/>
            <person name="Smith M.E."/>
            <person name="James T.Y."/>
            <person name="Grigoriev I.V."/>
        </authorList>
    </citation>
    <scope>NUCLEOTIDE SEQUENCE [LARGE SCALE GENOMIC DNA]</scope>
    <source>
        <strain evidence="3">Benny S71-1</strain>
    </source>
</reference>
<organism evidence="2 3">
    <name type="scientific">Syncephalis pseudoplumigaleata</name>
    <dbReference type="NCBI Taxonomy" id="1712513"/>
    <lineage>
        <taxon>Eukaryota</taxon>
        <taxon>Fungi</taxon>
        <taxon>Fungi incertae sedis</taxon>
        <taxon>Zoopagomycota</taxon>
        <taxon>Zoopagomycotina</taxon>
        <taxon>Zoopagomycetes</taxon>
        <taxon>Zoopagales</taxon>
        <taxon>Piptocephalidaceae</taxon>
        <taxon>Syncephalis</taxon>
    </lineage>
</organism>
<dbReference type="EMBL" id="KZ990296">
    <property type="protein sequence ID" value="RKP24329.1"/>
    <property type="molecule type" value="Genomic_DNA"/>
</dbReference>
<evidence type="ECO:0000313" key="2">
    <source>
        <dbReference type="EMBL" id="RKP24329.1"/>
    </source>
</evidence>
<dbReference type="Proteomes" id="UP000278143">
    <property type="component" value="Unassembled WGS sequence"/>
</dbReference>
<accession>A0A4V1J1A0</accession>
<feature type="compositionally biased region" description="Basic and acidic residues" evidence="1">
    <location>
        <begin position="101"/>
        <end position="110"/>
    </location>
</feature>
<dbReference type="AlphaFoldDB" id="A0A4V1J1A0"/>
<feature type="compositionally biased region" description="Polar residues" evidence="1">
    <location>
        <begin position="310"/>
        <end position="322"/>
    </location>
</feature>
<protein>
    <submittedName>
        <fullName evidence="2">Uncharacterized protein</fullName>
    </submittedName>
</protein>
<gene>
    <name evidence="2" type="ORF">SYNPS1DRAFT_29900</name>
</gene>
<feature type="compositionally biased region" description="Low complexity" evidence="1">
    <location>
        <begin position="120"/>
        <end position="136"/>
    </location>
</feature>
<name>A0A4V1J1A0_9FUNG</name>
<evidence type="ECO:0000313" key="3">
    <source>
        <dbReference type="Proteomes" id="UP000278143"/>
    </source>
</evidence>
<feature type="region of interest" description="Disordered" evidence="1">
    <location>
        <begin position="304"/>
        <end position="334"/>
    </location>
</feature>
<keyword evidence="3" id="KW-1185">Reference proteome</keyword>
<feature type="region of interest" description="Disordered" evidence="1">
    <location>
        <begin position="1"/>
        <end position="160"/>
    </location>
</feature>
<proteinExistence type="predicted"/>